<dbReference type="InParanoid" id="A2DX65"/>
<sequence length="532" mass="58762">MESAYSLTPLHVACLANNYDMAKFLLERGSNPNSRTLDRLTPLHYSARNNNVRIAEMLIKNGAVLQGDENRQTPIDYAKKNGKENSKILTLFEETKERNEGLDILVNKSYDDFINFCSENPQRIKLFGSDFLIEAVKLSKLKIISFLMKNGVSPDSREPGSGNTALHIAAINGLEEATFVLIQGGANLLENTNNKTAVDVAKSDTVGLMLSIKYLGTIVSPEVAFEAVDTKRMSLLLIILDSGFDINTKNKSGKTLLHHTTKIGDFDFVKILLIKNAGICCMTPNKVTPLHIAARRGYTDIVKEFVKYGAVLTKDKDGKTALDYSSNDEIREILSELDRSVSKISKCKNKEDFKNFIKKNKNIAINNIIPFSFAAVKFQSSHALKFLFTKGLRPNVQSQDGDMLLHCAASNNDIASMIIILENGAKINALDSQGAAALHYASMKGNVESVDLLLENGADPNLQTRGGMTPLMLAARMNNSGVIGLLQRKGAKLDIKNEKGLTVVKIAKSRHEHDFLKCLKKHFDEDTHKAEN</sequence>
<dbReference type="PROSITE" id="PS50297">
    <property type="entry name" value="ANK_REP_REGION"/>
    <property type="match status" value="7"/>
</dbReference>
<feature type="repeat" description="ANK" evidence="3">
    <location>
        <begin position="285"/>
        <end position="317"/>
    </location>
</feature>
<dbReference type="Proteomes" id="UP000001542">
    <property type="component" value="Unassembled WGS sequence"/>
</dbReference>
<gene>
    <name evidence="4" type="ORF">TVAG_396770</name>
</gene>
<dbReference type="SMR" id="A2DX65"/>
<dbReference type="RefSeq" id="XP_001327170.1">
    <property type="nucleotide sequence ID" value="XM_001327135.1"/>
</dbReference>
<dbReference type="EMBL" id="DS113262">
    <property type="protein sequence ID" value="EAY14947.1"/>
    <property type="molecule type" value="Genomic_DNA"/>
</dbReference>
<accession>A2DX65</accession>
<feature type="repeat" description="ANK" evidence="3">
    <location>
        <begin position="433"/>
        <end position="465"/>
    </location>
</feature>
<protein>
    <submittedName>
        <fullName evidence="4">Uncharacterized protein</fullName>
    </submittedName>
</protein>
<dbReference type="PRINTS" id="PR01415">
    <property type="entry name" value="ANKYRIN"/>
</dbReference>
<evidence type="ECO:0000256" key="2">
    <source>
        <dbReference type="ARBA" id="ARBA00023043"/>
    </source>
</evidence>
<dbReference type="Pfam" id="PF13637">
    <property type="entry name" value="Ank_4"/>
    <property type="match status" value="1"/>
</dbReference>
<organism evidence="4 5">
    <name type="scientific">Trichomonas vaginalis (strain ATCC PRA-98 / G3)</name>
    <dbReference type="NCBI Taxonomy" id="412133"/>
    <lineage>
        <taxon>Eukaryota</taxon>
        <taxon>Metamonada</taxon>
        <taxon>Parabasalia</taxon>
        <taxon>Trichomonadida</taxon>
        <taxon>Trichomonadidae</taxon>
        <taxon>Trichomonas</taxon>
    </lineage>
</organism>
<dbReference type="KEGG" id="tva:4772943"/>
<dbReference type="eggNOG" id="KOG4177">
    <property type="taxonomic scope" value="Eukaryota"/>
</dbReference>
<keyword evidence="1" id="KW-0677">Repeat</keyword>
<reference evidence="4" key="2">
    <citation type="journal article" date="2007" name="Science">
        <title>Draft genome sequence of the sexually transmitted pathogen Trichomonas vaginalis.</title>
        <authorList>
            <person name="Carlton J.M."/>
            <person name="Hirt R.P."/>
            <person name="Silva J.C."/>
            <person name="Delcher A.L."/>
            <person name="Schatz M."/>
            <person name="Zhao Q."/>
            <person name="Wortman J.R."/>
            <person name="Bidwell S.L."/>
            <person name="Alsmark U.C.M."/>
            <person name="Besteiro S."/>
            <person name="Sicheritz-Ponten T."/>
            <person name="Noel C.J."/>
            <person name="Dacks J.B."/>
            <person name="Foster P.G."/>
            <person name="Simillion C."/>
            <person name="Van de Peer Y."/>
            <person name="Miranda-Saavedra D."/>
            <person name="Barton G.J."/>
            <person name="Westrop G.D."/>
            <person name="Mueller S."/>
            <person name="Dessi D."/>
            <person name="Fiori P.L."/>
            <person name="Ren Q."/>
            <person name="Paulsen I."/>
            <person name="Zhang H."/>
            <person name="Bastida-Corcuera F.D."/>
            <person name="Simoes-Barbosa A."/>
            <person name="Brown M.T."/>
            <person name="Hayes R.D."/>
            <person name="Mukherjee M."/>
            <person name="Okumura C.Y."/>
            <person name="Schneider R."/>
            <person name="Smith A.J."/>
            <person name="Vanacova S."/>
            <person name="Villalvazo M."/>
            <person name="Haas B.J."/>
            <person name="Pertea M."/>
            <person name="Feldblyum T.V."/>
            <person name="Utterback T.R."/>
            <person name="Shu C.L."/>
            <person name="Osoegawa K."/>
            <person name="de Jong P.J."/>
            <person name="Hrdy I."/>
            <person name="Horvathova L."/>
            <person name="Zubacova Z."/>
            <person name="Dolezal P."/>
            <person name="Malik S.B."/>
            <person name="Logsdon J.M. Jr."/>
            <person name="Henze K."/>
            <person name="Gupta A."/>
            <person name="Wang C.C."/>
            <person name="Dunne R.L."/>
            <person name="Upcroft J.A."/>
            <person name="Upcroft P."/>
            <person name="White O."/>
            <person name="Salzberg S.L."/>
            <person name="Tang P."/>
            <person name="Chiu C.-H."/>
            <person name="Lee Y.-S."/>
            <person name="Embley T.M."/>
            <person name="Coombs G.H."/>
            <person name="Mottram J.C."/>
            <person name="Tachezy J."/>
            <person name="Fraser-Liggett C.M."/>
            <person name="Johnson P.J."/>
        </authorList>
    </citation>
    <scope>NUCLEOTIDE SEQUENCE [LARGE SCALE GENOMIC DNA]</scope>
    <source>
        <strain evidence="4">G3</strain>
    </source>
</reference>
<name>A2DX65_TRIV3</name>
<feature type="repeat" description="ANK" evidence="3">
    <location>
        <begin position="466"/>
        <end position="498"/>
    </location>
</feature>
<evidence type="ECO:0000256" key="1">
    <source>
        <dbReference type="ARBA" id="ARBA00022737"/>
    </source>
</evidence>
<reference evidence="4" key="1">
    <citation type="submission" date="2006-10" db="EMBL/GenBank/DDBJ databases">
        <authorList>
            <person name="Amadeo P."/>
            <person name="Zhao Q."/>
            <person name="Wortman J."/>
            <person name="Fraser-Liggett C."/>
            <person name="Carlton J."/>
        </authorList>
    </citation>
    <scope>NUCLEOTIDE SEQUENCE</scope>
    <source>
        <strain evidence="4">G3</strain>
    </source>
</reference>
<dbReference type="SUPFAM" id="SSF48403">
    <property type="entry name" value="Ankyrin repeat"/>
    <property type="match status" value="2"/>
</dbReference>
<feature type="repeat" description="ANK" evidence="3">
    <location>
        <begin position="38"/>
        <end position="70"/>
    </location>
</feature>
<dbReference type="InterPro" id="IPR002110">
    <property type="entry name" value="Ankyrin_rpt"/>
</dbReference>
<dbReference type="VEuPathDB" id="TrichDB:TVAGG3_0673690"/>
<dbReference type="PROSITE" id="PS50088">
    <property type="entry name" value="ANK_REPEAT"/>
    <property type="match status" value="7"/>
</dbReference>
<evidence type="ECO:0000313" key="5">
    <source>
        <dbReference type="Proteomes" id="UP000001542"/>
    </source>
</evidence>
<dbReference type="Pfam" id="PF00023">
    <property type="entry name" value="Ank"/>
    <property type="match status" value="1"/>
</dbReference>
<dbReference type="AlphaFoldDB" id="A2DX65"/>
<dbReference type="PANTHER" id="PTHR24198:SF165">
    <property type="entry name" value="ANKYRIN REPEAT-CONTAINING PROTEIN-RELATED"/>
    <property type="match status" value="1"/>
</dbReference>
<dbReference type="OrthoDB" id="1717626at2759"/>
<dbReference type="InterPro" id="IPR036770">
    <property type="entry name" value="Ankyrin_rpt-contain_sf"/>
</dbReference>
<dbReference type="Gene3D" id="1.25.40.20">
    <property type="entry name" value="Ankyrin repeat-containing domain"/>
    <property type="match status" value="4"/>
</dbReference>
<feature type="repeat" description="ANK" evidence="3">
    <location>
        <begin position="400"/>
        <end position="432"/>
    </location>
</feature>
<proteinExistence type="predicted"/>
<dbReference type="VEuPathDB" id="TrichDB:TVAG_396770"/>
<dbReference type="STRING" id="5722.A2DX65"/>
<dbReference type="Pfam" id="PF12796">
    <property type="entry name" value="Ank_2"/>
    <property type="match status" value="3"/>
</dbReference>
<feature type="repeat" description="ANK" evidence="3">
    <location>
        <begin position="161"/>
        <end position="193"/>
    </location>
</feature>
<evidence type="ECO:0000313" key="4">
    <source>
        <dbReference type="EMBL" id="EAY14947.1"/>
    </source>
</evidence>
<keyword evidence="5" id="KW-1185">Reference proteome</keyword>
<feature type="repeat" description="ANK" evidence="3">
    <location>
        <begin position="5"/>
        <end position="37"/>
    </location>
</feature>
<dbReference type="PANTHER" id="PTHR24198">
    <property type="entry name" value="ANKYRIN REPEAT AND PROTEIN KINASE DOMAIN-CONTAINING PROTEIN"/>
    <property type="match status" value="1"/>
</dbReference>
<dbReference type="SMART" id="SM00248">
    <property type="entry name" value="ANK"/>
    <property type="match status" value="10"/>
</dbReference>
<evidence type="ECO:0000256" key="3">
    <source>
        <dbReference type="PROSITE-ProRule" id="PRU00023"/>
    </source>
</evidence>
<keyword evidence="2 3" id="KW-0040">ANK repeat</keyword>